<evidence type="ECO:0000256" key="1">
    <source>
        <dbReference type="ARBA" id="ARBA00004442"/>
    </source>
</evidence>
<dbReference type="OrthoDB" id="940457at2"/>
<dbReference type="PANTHER" id="PTHR30026:SF20">
    <property type="entry name" value="OUTER MEMBRANE PROTEIN TOLC"/>
    <property type="match status" value="1"/>
</dbReference>
<evidence type="ECO:0000256" key="4">
    <source>
        <dbReference type="ARBA" id="ARBA00022452"/>
    </source>
</evidence>
<dbReference type="SUPFAM" id="SSF56954">
    <property type="entry name" value="Outer membrane efflux proteins (OEP)"/>
    <property type="match status" value="1"/>
</dbReference>
<evidence type="ECO:0000256" key="3">
    <source>
        <dbReference type="ARBA" id="ARBA00022448"/>
    </source>
</evidence>
<keyword evidence="3" id="KW-0813">Transport</keyword>
<keyword evidence="5" id="KW-0812">Transmembrane</keyword>
<keyword evidence="4" id="KW-1134">Transmembrane beta strand</keyword>
<evidence type="ECO:0000256" key="7">
    <source>
        <dbReference type="ARBA" id="ARBA00023237"/>
    </source>
</evidence>
<dbReference type="STRING" id="228959.SAMN05421797_101610"/>
<dbReference type="PANTHER" id="PTHR30026">
    <property type="entry name" value="OUTER MEMBRANE PROTEIN TOLC"/>
    <property type="match status" value="1"/>
</dbReference>
<dbReference type="GO" id="GO:0009279">
    <property type="term" value="C:cell outer membrane"/>
    <property type="evidence" value="ECO:0007669"/>
    <property type="project" value="UniProtKB-SubCell"/>
</dbReference>
<dbReference type="GO" id="GO:0015562">
    <property type="term" value="F:efflux transmembrane transporter activity"/>
    <property type="evidence" value="ECO:0007669"/>
    <property type="project" value="InterPro"/>
</dbReference>
<dbReference type="RefSeq" id="WP_076546832.1">
    <property type="nucleotide sequence ID" value="NZ_FTMA01000001.1"/>
</dbReference>
<comment type="subcellular location">
    <subcellularLocation>
        <location evidence="1">Cell outer membrane</location>
    </subcellularLocation>
</comment>
<dbReference type="Proteomes" id="UP000186953">
    <property type="component" value="Unassembled WGS sequence"/>
</dbReference>
<proteinExistence type="inferred from homology"/>
<keyword evidence="6" id="KW-0472">Membrane</keyword>
<dbReference type="InterPro" id="IPR003423">
    <property type="entry name" value="OMP_efflux"/>
</dbReference>
<dbReference type="GO" id="GO:0015288">
    <property type="term" value="F:porin activity"/>
    <property type="evidence" value="ECO:0007669"/>
    <property type="project" value="TreeGrafter"/>
</dbReference>
<dbReference type="GO" id="GO:1990281">
    <property type="term" value="C:efflux pump complex"/>
    <property type="evidence" value="ECO:0007669"/>
    <property type="project" value="TreeGrafter"/>
</dbReference>
<organism evidence="8 9">
    <name type="scientific">Maribacter ulvicola</name>
    <dbReference type="NCBI Taxonomy" id="228959"/>
    <lineage>
        <taxon>Bacteria</taxon>
        <taxon>Pseudomonadati</taxon>
        <taxon>Bacteroidota</taxon>
        <taxon>Flavobacteriia</taxon>
        <taxon>Flavobacteriales</taxon>
        <taxon>Flavobacteriaceae</taxon>
        <taxon>Maribacter</taxon>
    </lineage>
</organism>
<dbReference type="AlphaFoldDB" id="A0A1N6PV91"/>
<dbReference type="EMBL" id="FTMA01000001">
    <property type="protein sequence ID" value="SIQ08263.1"/>
    <property type="molecule type" value="Genomic_DNA"/>
</dbReference>
<evidence type="ECO:0000313" key="9">
    <source>
        <dbReference type="Proteomes" id="UP000186953"/>
    </source>
</evidence>
<name>A0A1N6PV91_9FLAO</name>
<sequence>MRRVLFFLFLIFHFYSYSQAQKIKLTEAIKIAQKKSPEYVKAVNTYRSGYWRFRNYQADFLPQLSLQATIPEYSNSIRRIINDEGQDIFVNQNQSVIDAQLRLEQKVPFTGGNFSINSKIDRVDRFGTEKATNYSLIPFSINYFQSSLFYNPYKWQREIEPLRYEESKRTIIENMEDISLTTCRLYFGLLKAQVTLDISKKNLSNQDTLLQITKERFKIGKIAENELLQIELSYLISQNNVTTNTILLKKTSQDLARYLELETESIELEVPEKLENFAITLDKAMEEAKTNRKSVIEFRRRRLEAEKRLAEVKGSNRLEINLRANFGLNRRSDDYATLFQDYDQQQNISLTVGLPIFDWGVTKSRRKMAEADLGLVENDIEQEKQAFQQEIFLHTLNWSSQRDFLSTSEKAQEIALKRYDITKKRYVLGKITITDLNIAQSEKDKAVVSYLNSLEKFWVDYYTLRRLTLYDFKDDKKITIDDIVFD</sequence>
<evidence type="ECO:0000256" key="5">
    <source>
        <dbReference type="ARBA" id="ARBA00022692"/>
    </source>
</evidence>
<dbReference type="Gene3D" id="1.20.1600.10">
    <property type="entry name" value="Outer membrane efflux proteins (OEP)"/>
    <property type="match status" value="1"/>
</dbReference>
<accession>A0A1N6PV91</accession>
<evidence type="ECO:0000256" key="2">
    <source>
        <dbReference type="ARBA" id="ARBA00007613"/>
    </source>
</evidence>
<gene>
    <name evidence="8" type="ORF">SAMN05421797_101610</name>
</gene>
<dbReference type="Pfam" id="PF02321">
    <property type="entry name" value="OEP"/>
    <property type="match status" value="1"/>
</dbReference>
<reference evidence="9" key="1">
    <citation type="submission" date="2017-01" db="EMBL/GenBank/DDBJ databases">
        <authorList>
            <person name="Varghese N."/>
            <person name="Submissions S."/>
        </authorList>
    </citation>
    <scope>NUCLEOTIDE SEQUENCE [LARGE SCALE GENOMIC DNA]</scope>
    <source>
        <strain evidence="9">DSM 15366</strain>
    </source>
</reference>
<comment type="similarity">
    <text evidence="2">Belongs to the outer membrane factor (OMF) (TC 1.B.17) family.</text>
</comment>
<keyword evidence="9" id="KW-1185">Reference proteome</keyword>
<evidence type="ECO:0000256" key="6">
    <source>
        <dbReference type="ARBA" id="ARBA00023136"/>
    </source>
</evidence>
<protein>
    <submittedName>
        <fullName evidence="8">Outer membrane protein TolC</fullName>
    </submittedName>
</protein>
<keyword evidence="7" id="KW-0998">Cell outer membrane</keyword>
<dbReference type="InterPro" id="IPR051906">
    <property type="entry name" value="TolC-like"/>
</dbReference>
<evidence type="ECO:0000313" key="8">
    <source>
        <dbReference type="EMBL" id="SIQ08263.1"/>
    </source>
</evidence>